<proteinExistence type="predicted"/>
<evidence type="ECO:0000313" key="3">
    <source>
        <dbReference type="Proteomes" id="UP000240883"/>
    </source>
</evidence>
<sequence>MRRLTSPHPKPHSFSNEPLPVKLSVHQDACLNAIYHPAIEHHHNGDGFNRSPGRKPRHAERRIGHAHSEDTSRARCREAIRGAHGGRIRKA</sequence>
<protein>
    <submittedName>
        <fullName evidence="2">Uncharacterized protein</fullName>
    </submittedName>
</protein>
<dbReference type="EMBL" id="KZ678143">
    <property type="protein sequence ID" value="PSN61661.1"/>
    <property type="molecule type" value="Genomic_DNA"/>
</dbReference>
<evidence type="ECO:0000256" key="1">
    <source>
        <dbReference type="SAM" id="MobiDB-lite"/>
    </source>
</evidence>
<reference evidence="2 3" key="1">
    <citation type="journal article" date="2018" name="Front. Microbiol.">
        <title>Genome-Wide Analysis of Corynespora cassiicola Leaf Fall Disease Putative Effectors.</title>
        <authorList>
            <person name="Lopez D."/>
            <person name="Ribeiro S."/>
            <person name="Label P."/>
            <person name="Fumanal B."/>
            <person name="Venisse J.S."/>
            <person name="Kohler A."/>
            <person name="de Oliveira R.R."/>
            <person name="Labutti K."/>
            <person name="Lipzen A."/>
            <person name="Lail K."/>
            <person name="Bauer D."/>
            <person name="Ohm R.A."/>
            <person name="Barry K.W."/>
            <person name="Spatafora J."/>
            <person name="Grigoriev I.V."/>
            <person name="Martin F.M."/>
            <person name="Pujade-Renaud V."/>
        </authorList>
    </citation>
    <scope>NUCLEOTIDE SEQUENCE [LARGE SCALE GENOMIC DNA]</scope>
    <source>
        <strain evidence="2 3">Philippines</strain>
    </source>
</reference>
<name>A0A2T2N874_CORCC</name>
<evidence type="ECO:0000313" key="2">
    <source>
        <dbReference type="EMBL" id="PSN61661.1"/>
    </source>
</evidence>
<dbReference type="Proteomes" id="UP000240883">
    <property type="component" value="Unassembled WGS sequence"/>
</dbReference>
<feature type="compositionally biased region" description="Basic and acidic residues" evidence="1">
    <location>
        <begin position="61"/>
        <end position="81"/>
    </location>
</feature>
<feature type="region of interest" description="Disordered" evidence="1">
    <location>
        <begin position="40"/>
        <end position="91"/>
    </location>
</feature>
<keyword evidence="3" id="KW-1185">Reference proteome</keyword>
<dbReference type="AlphaFoldDB" id="A0A2T2N874"/>
<gene>
    <name evidence="2" type="ORF">BS50DRAFT_144009</name>
</gene>
<accession>A0A2T2N874</accession>
<organism evidence="2 3">
    <name type="scientific">Corynespora cassiicola Philippines</name>
    <dbReference type="NCBI Taxonomy" id="1448308"/>
    <lineage>
        <taxon>Eukaryota</taxon>
        <taxon>Fungi</taxon>
        <taxon>Dikarya</taxon>
        <taxon>Ascomycota</taxon>
        <taxon>Pezizomycotina</taxon>
        <taxon>Dothideomycetes</taxon>
        <taxon>Pleosporomycetidae</taxon>
        <taxon>Pleosporales</taxon>
        <taxon>Corynesporascaceae</taxon>
        <taxon>Corynespora</taxon>
    </lineage>
</organism>